<keyword evidence="3" id="KW-1185">Reference proteome</keyword>
<dbReference type="EMBL" id="VSRR010005208">
    <property type="protein sequence ID" value="MPC41849.1"/>
    <property type="molecule type" value="Genomic_DNA"/>
</dbReference>
<organism evidence="2 3">
    <name type="scientific">Portunus trituberculatus</name>
    <name type="common">Swimming crab</name>
    <name type="synonym">Neptunus trituberculatus</name>
    <dbReference type="NCBI Taxonomy" id="210409"/>
    <lineage>
        <taxon>Eukaryota</taxon>
        <taxon>Metazoa</taxon>
        <taxon>Ecdysozoa</taxon>
        <taxon>Arthropoda</taxon>
        <taxon>Crustacea</taxon>
        <taxon>Multicrustacea</taxon>
        <taxon>Malacostraca</taxon>
        <taxon>Eumalacostraca</taxon>
        <taxon>Eucarida</taxon>
        <taxon>Decapoda</taxon>
        <taxon>Pleocyemata</taxon>
        <taxon>Brachyura</taxon>
        <taxon>Eubrachyura</taxon>
        <taxon>Portunoidea</taxon>
        <taxon>Portunidae</taxon>
        <taxon>Portuninae</taxon>
        <taxon>Portunus</taxon>
    </lineage>
</organism>
<evidence type="ECO:0000313" key="3">
    <source>
        <dbReference type="Proteomes" id="UP000324222"/>
    </source>
</evidence>
<sequence>MRQRFPPINCLGTRRTKARLGGAGGCRPARWACGGVRRCAIPSGRSPHRTRGVVGRRRATPAQHVPPAAAPRPPGPPLRHVSLTFASTTRRLLSPHPHPHPLFALPFCLPSRLPSVITPLSASRTPRRHPPFPSAWPSPPLTRRRLAVLMTT</sequence>
<evidence type="ECO:0000313" key="2">
    <source>
        <dbReference type="EMBL" id="MPC41849.1"/>
    </source>
</evidence>
<protein>
    <submittedName>
        <fullName evidence="2">Uncharacterized protein</fullName>
    </submittedName>
</protein>
<reference evidence="2 3" key="1">
    <citation type="submission" date="2019-05" db="EMBL/GenBank/DDBJ databases">
        <title>Another draft genome of Portunus trituberculatus and its Hox gene families provides insights of decapod evolution.</title>
        <authorList>
            <person name="Jeong J.-H."/>
            <person name="Song I."/>
            <person name="Kim S."/>
            <person name="Choi T."/>
            <person name="Kim D."/>
            <person name="Ryu S."/>
            <person name="Kim W."/>
        </authorList>
    </citation>
    <scope>NUCLEOTIDE SEQUENCE [LARGE SCALE GENOMIC DNA]</scope>
    <source>
        <tissue evidence="2">Muscle</tissue>
    </source>
</reference>
<dbReference type="Proteomes" id="UP000324222">
    <property type="component" value="Unassembled WGS sequence"/>
</dbReference>
<comment type="caution">
    <text evidence="2">The sequence shown here is derived from an EMBL/GenBank/DDBJ whole genome shotgun (WGS) entry which is preliminary data.</text>
</comment>
<name>A0A5B7F9D7_PORTR</name>
<accession>A0A5B7F9D7</accession>
<proteinExistence type="predicted"/>
<feature type="compositionally biased region" description="Pro residues" evidence="1">
    <location>
        <begin position="68"/>
        <end position="77"/>
    </location>
</feature>
<gene>
    <name evidence="2" type="ORF">E2C01_035456</name>
</gene>
<feature type="region of interest" description="Disordered" evidence="1">
    <location>
        <begin position="44"/>
        <end position="79"/>
    </location>
</feature>
<feature type="compositionally biased region" description="Basic residues" evidence="1">
    <location>
        <begin position="46"/>
        <end position="59"/>
    </location>
</feature>
<dbReference type="AlphaFoldDB" id="A0A5B7F9D7"/>
<evidence type="ECO:0000256" key="1">
    <source>
        <dbReference type="SAM" id="MobiDB-lite"/>
    </source>
</evidence>